<dbReference type="InterPro" id="IPR002478">
    <property type="entry name" value="PUA"/>
</dbReference>
<dbReference type="Pfam" id="PF01472">
    <property type="entry name" value="PUA"/>
    <property type="match status" value="1"/>
</dbReference>
<dbReference type="Proteomes" id="UP000007812">
    <property type="component" value="Chromosome"/>
</dbReference>
<dbReference type="NCBIfam" id="TIGR00451">
    <property type="entry name" value="unchar_dom_2"/>
    <property type="match status" value="1"/>
</dbReference>
<protein>
    <submittedName>
        <fullName evidence="2">RNA-binding protein</fullName>
    </submittedName>
</protein>
<feature type="domain" description="PUA" evidence="1">
    <location>
        <begin position="70"/>
        <end position="138"/>
    </location>
</feature>
<dbReference type="OrthoDB" id="27972at2157"/>
<dbReference type="AlphaFoldDB" id="F4G195"/>
<dbReference type="eggNOG" id="arCOG00985">
    <property type="taxonomic scope" value="Archaea"/>
</dbReference>
<dbReference type="STRING" id="1006006.Mcup_1880"/>
<dbReference type="PATRIC" id="fig|1006006.8.peg.1884"/>
<dbReference type="PROSITE" id="PS50890">
    <property type="entry name" value="PUA"/>
    <property type="match status" value="1"/>
</dbReference>
<dbReference type="KEGG" id="mcn:Mcup_1880"/>
<evidence type="ECO:0000313" key="3">
    <source>
        <dbReference type="Proteomes" id="UP000007812"/>
    </source>
</evidence>
<dbReference type="GO" id="GO:0001731">
    <property type="term" value="P:formation of translation preinitiation complex"/>
    <property type="evidence" value="ECO:0007669"/>
    <property type="project" value="TreeGrafter"/>
</dbReference>
<evidence type="ECO:0000313" key="2">
    <source>
        <dbReference type="EMBL" id="AEB95982.1"/>
    </source>
</evidence>
<dbReference type="PANTHER" id="PTHR22798">
    <property type="entry name" value="MCT-1 PROTEIN"/>
    <property type="match status" value="1"/>
</dbReference>
<organism evidence="2 3">
    <name type="scientific">Metallosphaera cuprina (strain Ar-4)</name>
    <dbReference type="NCBI Taxonomy" id="1006006"/>
    <lineage>
        <taxon>Archaea</taxon>
        <taxon>Thermoproteota</taxon>
        <taxon>Thermoprotei</taxon>
        <taxon>Sulfolobales</taxon>
        <taxon>Sulfolobaceae</taxon>
        <taxon>Metallosphaera</taxon>
    </lineage>
</organism>
<dbReference type="Pfam" id="PF09183">
    <property type="entry name" value="DUF1947"/>
    <property type="match status" value="1"/>
</dbReference>
<accession>F4G195</accession>
<dbReference type="RefSeq" id="WP_013738480.1">
    <property type="nucleotide sequence ID" value="NC_015435.1"/>
</dbReference>
<dbReference type="InterPro" id="IPR015266">
    <property type="entry name" value="DUF1947"/>
</dbReference>
<dbReference type="HOGENOM" id="CLU_090468_1_1_2"/>
<sequence>MQKHVLSQKDMREFKNKIKMLYNIDINANKIEIGKDKKRVFYFLDDVLCFFDDKLIPTLCFLQKNDINMPWVKIDEGAVKAIVRGADLYAPGVLESSGNLLPGSLIVVKARQGQPVAVMMGTGEMIEALSSRKGRVATSLHWIGDEVWNMCKSKT</sequence>
<dbReference type="GeneID" id="74507074"/>
<dbReference type="GO" id="GO:0003723">
    <property type="term" value="F:RNA binding"/>
    <property type="evidence" value="ECO:0007669"/>
    <property type="project" value="InterPro"/>
</dbReference>
<dbReference type="InterPro" id="IPR015947">
    <property type="entry name" value="PUA-like_sf"/>
</dbReference>
<name>F4G195_METCR</name>
<gene>
    <name evidence="2" type="ordered locus">Mcup_1880</name>
</gene>
<reference evidence="2 3" key="1">
    <citation type="journal article" date="2011" name="J. Bacteriol.">
        <title>Complete genome sequence of Metallosphaera cuprina, a metal sulfide-oxidizing archaeon from a hot spring.</title>
        <authorList>
            <person name="Liu L.J."/>
            <person name="You X.Y."/>
            <person name="Zheng H."/>
            <person name="Wang S."/>
            <person name="Jiang C.Y."/>
            <person name="Liu S.J."/>
        </authorList>
    </citation>
    <scope>NUCLEOTIDE SEQUENCE [LARGE SCALE GENOMIC DNA]</scope>
    <source>
        <strain evidence="2 3">Ar-4</strain>
    </source>
</reference>
<proteinExistence type="predicted"/>
<dbReference type="InterPro" id="IPR036974">
    <property type="entry name" value="PUA_sf"/>
</dbReference>
<dbReference type="InterPro" id="IPR004521">
    <property type="entry name" value="Uncharacterised_CHP00451"/>
</dbReference>
<dbReference type="PANTHER" id="PTHR22798:SF0">
    <property type="entry name" value="MALIGNANT T-CELL-AMPLIFIED SEQUENCE 1"/>
    <property type="match status" value="1"/>
</dbReference>
<evidence type="ECO:0000259" key="1">
    <source>
        <dbReference type="SMART" id="SM00359"/>
    </source>
</evidence>
<dbReference type="PIRSF" id="PIRSF005067">
    <property type="entry name" value="Tma_RNA-bind_prd"/>
    <property type="match status" value="1"/>
</dbReference>
<dbReference type="InterPro" id="IPR016437">
    <property type="entry name" value="MCT-1/Tma20"/>
</dbReference>
<dbReference type="SUPFAM" id="SSF88802">
    <property type="entry name" value="Pre-PUA domain"/>
    <property type="match status" value="1"/>
</dbReference>
<dbReference type="EMBL" id="CP002656">
    <property type="protein sequence ID" value="AEB95982.1"/>
    <property type="molecule type" value="Genomic_DNA"/>
</dbReference>
<dbReference type="SMART" id="SM00359">
    <property type="entry name" value="PUA"/>
    <property type="match status" value="1"/>
</dbReference>
<dbReference type="Gene3D" id="2.30.130.10">
    <property type="entry name" value="PUA domain"/>
    <property type="match status" value="1"/>
</dbReference>
<keyword evidence="3" id="KW-1185">Reference proteome</keyword>
<dbReference type="Gene3D" id="3.10.450.120">
    <property type="entry name" value="Pre-PUA domain, domain 1"/>
    <property type="match status" value="1"/>
</dbReference>
<dbReference type="SUPFAM" id="SSF88697">
    <property type="entry name" value="PUA domain-like"/>
    <property type="match status" value="1"/>
</dbReference>